<evidence type="ECO:0000313" key="5">
    <source>
        <dbReference type="Proteomes" id="UP000535937"/>
    </source>
</evidence>
<reference evidence="4 5" key="1">
    <citation type="submission" date="2020-08" db="EMBL/GenBank/DDBJ databases">
        <title>Genomic Encyclopedia of Type Strains, Phase III (KMG-III): the genomes of soil and plant-associated and newly described type strains.</title>
        <authorList>
            <person name="Whitman W."/>
        </authorList>
    </citation>
    <scope>NUCLEOTIDE SEQUENCE [LARGE SCALE GENOMIC DNA]</scope>
    <source>
        <strain evidence="4 5">CECT 8799</strain>
    </source>
</reference>
<dbReference type="PANTHER" id="PTHR43119">
    <property type="entry name" value="ABC TRANSPORT PROTEIN ATP-BINDING COMPONENT-RELATED"/>
    <property type="match status" value="1"/>
</dbReference>
<proteinExistence type="predicted"/>
<dbReference type="AlphaFoldDB" id="A0A7W4WF97"/>
<comment type="caution">
    <text evidence="4">The sequence shown here is derived from an EMBL/GenBank/DDBJ whole genome shotgun (WGS) entry which is preliminary data.</text>
</comment>
<accession>A0A7W4WF97</accession>
<dbReference type="InterPro" id="IPR027417">
    <property type="entry name" value="P-loop_NTPase"/>
</dbReference>
<dbReference type="PROSITE" id="PS00211">
    <property type="entry name" value="ABC_TRANSPORTER_1"/>
    <property type="match status" value="1"/>
</dbReference>
<name>A0A7W4WF97_9GAMM</name>
<dbReference type="Pfam" id="PF00005">
    <property type="entry name" value="ABC_tran"/>
    <property type="match status" value="1"/>
</dbReference>
<keyword evidence="5" id="KW-1185">Reference proteome</keyword>
<protein>
    <submittedName>
        <fullName evidence="4">ABC-type multidrug transport system fused ATPase/permease subunit</fullName>
    </submittedName>
</protein>
<dbReference type="InterPro" id="IPR017871">
    <property type="entry name" value="ABC_transporter-like_CS"/>
</dbReference>
<dbReference type="SUPFAM" id="SSF52540">
    <property type="entry name" value="P-loop containing nucleoside triphosphate hydrolases"/>
    <property type="match status" value="1"/>
</dbReference>
<keyword evidence="1" id="KW-0547">Nucleotide-binding</keyword>
<dbReference type="PANTHER" id="PTHR43119:SF1">
    <property type="entry name" value="ABC TRANSPORTER DOMAIN-CONTAINING PROTEIN"/>
    <property type="match status" value="1"/>
</dbReference>
<dbReference type="GO" id="GO:0005524">
    <property type="term" value="F:ATP binding"/>
    <property type="evidence" value="ECO:0007669"/>
    <property type="project" value="UniProtKB-KW"/>
</dbReference>
<dbReference type="EMBL" id="JACHWZ010000017">
    <property type="protein sequence ID" value="MBB3062588.1"/>
    <property type="molecule type" value="Genomic_DNA"/>
</dbReference>
<keyword evidence="2" id="KW-0067">ATP-binding</keyword>
<dbReference type="RefSeq" id="WP_183461985.1">
    <property type="nucleotide sequence ID" value="NZ_JACHWZ010000017.1"/>
</dbReference>
<gene>
    <name evidence="4" type="ORF">FHS09_003437</name>
</gene>
<dbReference type="Proteomes" id="UP000535937">
    <property type="component" value="Unassembled WGS sequence"/>
</dbReference>
<sequence length="202" mass="22871">MASKLHLNRVAIGALEDINLTLAPGEIVCLSGASGAGKSRLLRAIADLESHGGEIRLGEQEQSSIPGHQWRRAVMMVPAESAWWFDTVGEHLDKPMSKALRTLGFSEETSDWPVARLSSGEKQRLALVRALSREPQVLLLDEPTANLDDETTRRAEEWLQSLIREHHQPVLWVAHREDQIRRVARRHFRIEGSQLVERELRE</sequence>
<dbReference type="PROSITE" id="PS50893">
    <property type="entry name" value="ABC_TRANSPORTER_2"/>
    <property type="match status" value="1"/>
</dbReference>
<evidence type="ECO:0000256" key="1">
    <source>
        <dbReference type="ARBA" id="ARBA00022741"/>
    </source>
</evidence>
<dbReference type="Gene3D" id="3.40.50.300">
    <property type="entry name" value="P-loop containing nucleotide triphosphate hydrolases"/>
    <property type="match status" value="1"/>
</dbReference>
<dbReference type="GO" id="GO:0016887">
    <property type="term" value="F:ATP hydrolysis activity"/>
    <property type="evidence" value="ECO:0007669"/>
    <property type="project" value="InterPro"/>
</dbReference>
<dbReference type="SMART" id="SM00382">
    <property type="entry name" value="AAA"/>
    <property type="match status" value="1"/>
</dbReference>
<evidence type="ECO:0000313" key="4">
    <source>
        <dbReference type="EMBL" id="MBB3062588.1"/>
    </source>
</evidence>
<organism evidence="4 5">
    <name type="scientific">Microbulbifer rhizosphaerae</name>
    <dbReference type="NCBI Taxonomy" id="1562603"/>
    <lineage>
        <taxon>Bacteria</taxon>
        <taxon>Pseudomonadati</taxon>
        <taxon>Pseudomonadota</taxon>
        <taxon>Gammaproteobacteria</taxon>
        <taxon>Cellvibrionales</taxon>
        <taxon>Microbulbiferaceae</taxon>
        <taxon>Microbulbifer</taxon>
    </lineage>
</organism>
<dbReference type="InterPro" id="IPR003593">
    <property type="entry name" value="AAA+_ATPase"/>
</dbReference>
<dbReference type="InterPro" id="IPR003439">
    <property type="entry name" value="ABC_transporter-like_ATP-bd"/>
</dbReference>
<feature type="domain" description="ABC transporter" evidence="3">
    <location>
        <begin position="5"/>
        <end position="200"/>
    </location>
</feature>
<evidence type="ECO:0000256" key="2">
    <source>
        <dbReference type="ARBA" id="ARBA00022840"/>
    </source>
</evidence>
<evidence type="ECO:0000259" key="3">
    <source>
        <dbReference type="PROSITE" id="PS50893"/>
    </source>
</evidence>